<keyword evidence="2" id="KW-0472">Membrane</keyword>
<evidence type="ECO:0000313" key="4">
    <source>
        <dbReference type="RefSeq" id="XP_014652660.1"/>
    </source>
</evidence>
<dbReference type="Proteomes" id="UP000694910">
    <property type="component" value="Unplaced"/>
</dbReference>
<reference evidence="4" key="1">
    <citation type="submission" date="2025-08" db="UniProtKB">
        <authorList>
            <consortium name="RefSeq"/>
        </authorList>
    </citation>
    <scope>IDENTIFICATION</scope>
</reference>
<keyword evidence="3" id="KW-1185">Reference proteome</keyword>
<feature type="region of interest" description="Disordered" evidence="1">
    <location>
        <begin position="76"/>
        <end position="96"/>
    </location>
</feature>
<name>A0ABM1DLH9_CERSS</name>
<feature type="transmembrane region" description="Helical" evidence="2">
    <location>
        <begin position="16"/>
        <end position="37"/>
    </location>
</feature>
<dbReference type="GeneID" id="106803971"/>
<accession>A0ABM1DLH9</accession>
<evidence type="ECO:0000256" key="2">
    <source>
        <dbReference type="SAM" id="Phobius"/>
    </source>
</evidence>
<evidence type="ECO:0000256" key="1">
    <source>
        <dbReference type="SAM" id="MobiDB-lite"/>
    </source>
</evidence>
<gene>
    <name evidence="4" type="primary">LOC106803971</name>
</gene>
<protein>
    <submittedName>
        <fullName evidence="4">Nuclear pore membrane glycoprotein 210-like</fullName>
    </submittedName>
</protein>
<organism evidence="3 4">
    <name type="scientific">Ceratotherium simum simum</name>
    <name type="common">Southern white rhinoceros</name>
    <dbReference type="NCBI Taxonomy" id="73337"/>
    <lineage>
        <taxon>Eukaryota</taxon>
        <taxon>Metazoa</taxon>
        <taxon>Chordata</taxon>
        <taxon>Craniata</taxon>
        <taxon>Vertebrata</taxon>
        <taxon>Euteleostomi</taxon>
        <taxon>Mammalia</taxon>
        <taxon>Eutheria</taxon>
        <taxon>Laurasiatheria</taxon>
        <taxon>Perissodactyla</taxon>
        <taxon>Rhinocerotidae</taxon>
        <taxon>Ceratotherium</taxon>
    </lineage>
</organism>
<sequence length="96" mass="10333">MLADGASLFQHFLDSYQVMFFTLFALLAGTAVVIIAYHTVCAPRELATPPALSPRASPRQSPHYFAASSPMPFSALPPARRASPPSGLWSPAYTSH</sequence>
<evidence type="ECO:0000313" key="3">
    <source>
        <dbReference type="Proteomes" id="UP000694910"/>
    </source>
</evidence>
<feature type="compositionally biased region" description="Low complexity" evidence="1">
    <location>
        <begin position="76"/>
        <end position="86"/>
    </location>
</feature>
<proteinExistence type="predicted"/>
<dbReference type="RefSeq" id="XP_014652660.1">
    <property type="nucleotide sequence ID" value="XM_014797174.1"/>
</dbReference>
<keyword evidence="2" id="KW-1133">Transmembrane helix</keyword>
<keyword evidence="2" id="KW-0812">Transmembrane</keyword>